<keyword evidence="1" id="KW-0472">Membrane</keyword>
<sequence>MNFKRNLPSTPYSLHPTAYTLHPWLLVVGCAIGGWGKTTRRVGKFLPTLPLCFVSFLTVIVTNDTKFW</sequence>
<name>A0ABR8EQH4_9CYAN</name>
<keyword evidence="1" id="KW-1133">Transmembrane helix</keyword>
<keyword evidence="3" id="KW-1185">Reference proteome</keyword>
<proteinExistence type="predicted"/>
<protein>
    <submittedName>
        <fullName evidence="2">Uncharacterized protein</fullName>
    </submittedName>
</protein>
<feature type="transmembrane region" description="Helical" evidence="1">
    <location>
        <begin position="45"/>
        <end position="62"/>
    </location>
</feature>
<evidence type="ECO:0000313" key="2">
    <source>
        <dbReference type="EMBL" id="MBD2547846.1"/>
    </source>
</evidence>
<keyword evidence="1" id="KW-0812">Transmembrane</keyword>
<reference evidence="2 3" key="1">
    <citation type="journal article" date="2020" name="ISME J.">
        <title>Comparative genomics reveals insights into cyanobacterial evolution and habitat adaptation.</title>
        <authorList>
            <person name="Chen M.Y."/>
            <person name="Teng W.K."/>
            <person name="Zhao L."/>
            <person name="Hu C.X."/>
            <person name="Zhou Y.K."/>
            <person name="Han B.P."/>
            <person name="Song L.R."/>
            <person name="Shu W.S."/>
        </authorList>
    </citation>
    <scope>NUCLEOTIDE SEQUENCE [LARGE SCALE GENOMIC DNA]</scope>
    <source>
        <strain evidence="2 3">FACHB-1370</strain>
    </source>
</reference>
<comment type="caution">
    <text evidence="2">The sequence shown here is derived from an EMBL/GenBank/DDBJ whole genome shotgun (WGS) entry which is preliminary data.</text>
</comment>
<evidence type="ECO:0000256" key="1">
    <source>
        <dbReference type="SAM" id="Phobius"/>
    </source>
</evidence>
<feature type="transmembrane region" description="Helical" evidence="1">
    <location>
        <begin position="20"/>
        <end position="38"/>
    </location>
</feature>
<dbReference type="Proteomes" id="UP000641954">
    <property type="component" value="Unassembled WGS sequence"/>
</dbReference>
<accession>A0ABR8EQH4</accession>
<gene>
    <name evidence="2" type="ORF">H6G72_29310</name>
</gene>
<organism evidence="2 3">
    <name type="scientific">Planktothricoides raciborskii FACHB-1370</name>
    <dbReference type="NCBI Taxonomy" id="2949576"/>
    <lineage>
        <taxon>Bacteria</taxon>
        <taxon>Bacillati</taxon>
        <taxon>Cyanobacteriota</taxon>
        <taxon>Cyanophyceae</taxon>
        <taxon>Oscillatoriophycideae</taxon>
        <taxon>Oscillatoriales</taxon>
        <taxon>Oscillatoriaceae</taxon>
        <taxon>Planktothricoides</taxon>
    </lineage>
</organism>
<evidence type="ECO:0000313" key="3">
    <source>
        <dbReference type="Proteomes" id="UP000641954"/>
    </source>
</evidence>
<dbReference type="PROSITE" id="PS51257">
    <property type="entry name" value="PROKAR_LIPOPROTEIN"/>
    <property type="match status" value="1"/>
</dbReference>
<dbReference type="EMBL" id="JACJSK010000099">
    <property type="protein sequence ID" value="MBD2547846.1"/>
    <property type="molecule type" value="Genomic_DNA"/>
</dbReference>